<reference evidence="11 12" key="1">
    <citation type="submission" date="2016-10" db="EMBL/GenBank/DDBJ databases">
        <authorList>
            <person name="de Groot N.N."/>
        </authorList>
    </citation>
    <scope>NUCLEOTIDE SEQUENCE [LARGE SCALE GENOMIC DNA]</scope>
    <source>
        <strain evidence="11 12">CGMCC 4.5739</strain>
    </source>
</reference>
<dbReference type="Gene3D" id="3.30.565.10">
    <property type="entry name" value="Histidine kinase-like ATPase, C-terminal domain"/>
    <property type="match status" value="1"/>
</dbReference>
<evidence type="ECO:0000256" key="4">
    <source>
        <dbReference type="ARBA" id="ARBA00022553"/>
    </source>
</evidence>
<evidence type="ECO:0000256" key="5">
    <source>
        <dbReference type="ARBA" id="ARBA00022679"/>
    </source>
</evidence>
<evidence type="ECO:0000313" key="11">
    <source>
        <dbReference type="EMBL" id="SFC84042.1"/>
    </source>
</evidence>
<dbReference type="Gene3D" id="1.10.287.130">
    <property type="match status" value="1"/>
</dbReference>
<dbReference type="AlphaFoldDB" id="A0A1I1MGV6"/>
<dbReference type="CDD" id="cd00075">
    <property type="entry name" value="HATPase"/>
    <property type="match status" value="1"/>
</dbReference>
<keyword evidence="6 11" id="KW-0418">Kinase</keyword>
<feature type="transmembrane region" description="Helical" evidence="9">
    <location>
        <begin position="44"/>
        <end position="67"/>
    </location>
</feature>
<keyword evidence="9" id="KW-0472">Membrane</keyword>
<dbReference type="STRING" id="910347.SAMN05421773_106231"/>
<evidence type="ECO:0000256" key="9">
    <source>
        <dbReference type="SAM" id="Phobius"/>
    </source>
</evidence>
<dbReference type="PRINTS" id="PR00344">
    <property type="entry name" value="BCTRLSENSOR"/>
</dbReference>
<keyword evidence="9" id="KW-0812">Transmembrane</keyword>
<feature type="transmembrane region" description="Helical" evidence="9">
    <location>
        <begin position="73"/>
        <end position="94"/>
    </location>
</feature>
<evidence type="ECO:0000313" key="12">
    <source>
        <dbReference type="Proteomes" id="UP000199207"/>
    </source>
</evidence>
<keyword evidence="12" id="KW-1185">Reference proteome</keyword>
<evidence type="ECO:0000256" key="6">
    <source>
        <dbReference type="ARBA" id="ARBA00022777"/>
    </source>
</evidence>
<feature type="domain" description="Histidine kinase" evidence="10">
    <location>
        <begin position="163"/>
        <end position="375"/>
    </location>
</feature>
<dbReference type="InterPro" id="IPR036097">
    <property type="entry name" value="HisK_dim/P_sf"/>
</dbReference>
<evidence type="ECO:0000256" key="2">
    <source>
        <dbReference type="ARBA" id="ARBA00004236"/>
    </source>
</evidence>
<evidence type="ECO:0000256" key="3">
    <source>
        <dbReference type="ARBA" id="ARBA00012438"/>
    </source>
</evidence>
<dbReference type="InterPro" id="IPR050351">
    <property type="entry name" value="BphY/WalK/GraS-like"/>
</dbReference>
<dbReference type="SUPFAM" id="SSF47384">
    <property type="entry name" value="Homodimeric domain of signal transducing histidine kinase"/>
    <property type="match status" value="1"/>
</dbReference>
<feature type="transmembrane region" description="Helical" evidence="9">
    <location>
        <begin position="12"/>
        <end position="32"/>
    </location>
</feature>
<dbReference type="GO" id="GO:0004721">
    <property type="term" value="F:phosphoprotein phosphatase activity"/>
    <property type="evidence" value="ECO:0007669"/>
    <property type="project" value="TreeGrafter"/>
</dbReference>
<keyword evidence="4" id="KW-0597">Phosphoprotein</keyword>
<dbReference type="InterPro" id="IPR004358">
    <property type="entry name" value="Sig_transdc_His_kin-like_C"/>
</dbReference>
<proteinExistence type="predicted"/>
<dbReference type="EMBL" id="FOLM01000006">
    <property type="protein sequence ID" value="SFC84042.1"/>
    <property type="molecule type" value="Genomic_DNA"/>
</dbReference>
<evidence type="ECO:0000256" key="8">
    <source>
        <dbReference type="ARBA" id="ARBA00039401"/>
    </source>
</evidence>
<comment type="catalytic activity">
    <reaction evidence="1">
        <text>ATP + protein L-histidine = ADP + protein N-phospho-L-histidine.</text>
        <dbReference type="EC" id="2.7.13.3"/>
    </reaction>
</comment>
<dbReference type="PROSITE" id="PS50109">
    <property type="entry name" value="HIS_KIN"/>
    <property type="match status" value="1"/>
</dbReference>
<dbReference type="InterPro" id="IPR003594">
    <property type="entry name" value="HATPase_dom"/>
</dbReference>
<dbReference type="PANTHER" id="PTHR45453">
    <property type="entry name" value="PHOSPHATE REGULON SENSOR PROTEIN PHOR"/>
    <property type="match status" value="1"/>
</dbReference>
<keyword evidence="9" id="KW-1133">Transmembrane helix</keyword>
<dbReference type="GO" id="GO:0016036">
    <property type="term" value="P:cellular response to phosphate starvation"/>
    <property type="evidence" value="ECO:0007669"/>
    <property type="project" value="TreeGrafter"/>
</dbReference>
<dbReference type="Pfam" id="PF02518">
    <property type="entry name" value="HATPase_c"/>
    <property type="match status" value="1"/>
</dbReference>
<dbReference type="InterPro" id="IPR036890">
    <property type="entry name" value="HATPase_C_sf"/>
</dbReference>
<organism evidence="11 12">
    <name type="scientific">Streptomyces aidingensis</name>
    <dbReference type="NCBI Taxonomy" id="910347"/>
    <lineage>
        <taxon>Bacteria</taxon>
        <taxon>Bacillati</taxon>
        <taxon>Actinomycetota</taxon>
        <taxon>Actinomycetes</taxon>
        <taxon>Kitasatosporales</taxon>
        <taxon>Streptomycetaceae</taxon>
        <taxon>Streptomyces</taxon>
    </lineage>
</organism>
<dbReference type="GO" id="GO:0005886">
    <property type="term" value="C:plasma membrane"/>
    <property type="evidence" value="ECO:0007669"/>
    <property type="project" value="UniProtKB-SubCell"/>
</dbReference>
<dbReference type="InterPro" id="IPR003661">
    <property type="entry name" value="HisK_dim/P_dom"/>
</dbReference>
<dbReference type="SMART" id="SM00387">
    <property type="entry name" value="HATPase_c"/>
    <property type="match status" value="1"/>
</dbReference>
<name>A0A1I1MGV6_9ACTN</name>
<dbReference type="Proteomes" id="UP000199207">
    <property type="component" value="Unassembled WGS sequence"/>
</dbReference>
<dbReference type="Pfam" id="PF00512">
    <property type="entry name" value="HisKA"/>
    <property type="match status" value="1"/>
</dbReference>
<dbReference type="GO" id="GO:0000155">
    <property type="term" value="F:phosphorelay sensor kinase activity"/>
    <property type="evidence" value="ECO:0007669"/>
    <property type="project" value="InterPro"/>
</dbReference>
<dbReference type="RefSeq" id="WP_245834051.1">
    <property type="nucleotide sequence ID" value="NZ_FOLM01000006.1"/>
</dbReference>
<dbReference type="PANTHER" id="PTHR45453:SF1">
    <property type="entry name" value="PHOSPHATE REGULON SENSOR PROTEIN PHOR"/>
    <property type="match status" value="1"/>
</dbReference>
<gene>
    <name evidence="11" type="ORF">SAMN05421773_106231</name>
</gene>
<protein>
    <recommendedName>
        <fullName evidence="8">Sensor-like histidine kinase SenX3</fullName>
        <ecNumber evidence="3">2.7.13.3</ecNumber>
    </recommendedName>
</protein>
<accession>A0A1I1MGV6</accession>
<evidence type="ECO:0000256" key="1">
    <source>
        <dbReference type="ARBA" id="ARBA00000085"/>
    </source>
</evidence>
<dbReference type="SMART" id="SM00388">
    <property type="entry name" value="HisKA"/>
    <property type="match status" value="1"/>
</dbReference>
<evidence type="ECO:0000256" key="7">
    <source>
        <dbReference type="ARBA" id="ARBA00023012"/>
    </source>
</evidence>
<keyword evidence="7" id="KW-0902">Two-component regulatory system</keyword>
<sequence length="375" mass="39044">MTEPLLLRDLGLIAFYAAVGAALAGLLGALALRAVRRRSVAVSLAVLTAVAVGAMLAGTLAVAQAMFLSGHDLAVVTMVGAVGALTATATALLLGRWVIGGHRALERAAGGLGEDGSFAAPATPMPAELASLARALAGAGQRLAASRERERALEASRRELVAWISHDLRTPLAGLRAMAEALEDGIADDPDRYHRQIRAEVERLSGMVGDLFELSRIQAGSLSLSPSRMSVYDLISDAIVASDPLARELGVKLADAGVDPVPVEVDGREMSRVLANLLVNAIRRTPPDGTVAVAARRERDSVVLSVTDQCGGIPPEDLPRVFDTGWRGEHARTPPSGAGLGLAIVRGIVEAHAGRAEVHNIPGGCRFDIRLPVPA</sequence>
<dbReference type="InterPro" id="IPR005467">
    <property type="entry name" value="His_kinase_dom"/>
</dbReference>
<dbReference type="EC" id="2.7.13.3" evidence="3"/>
<comment type="subcellular location">
    <subcellularLocation>
        <location evidence="2">Cell membrane</location>
    </subcellularLocation>
</comment>
<evidence type="ECO:0000259" key="10">
    <source>
        <dbReference type="PROSITE" id="PS50109"/>
    </source>
</evidence>
<keyword evidence="5" id="KW-0808">Transferase</keyword>
<dbReference type="SUPFAM" id="SSF55874">
    <property type="entry name" value="ATPase domain of HSP90 chaperone/DNA topoisomerase II/histidine kinase"/>
    <property type="match status" value="1"/>
</dbReference>
<dbReference type="CDD" id="cd00082">
    <property type="entry name" value="HisKA"/>
    <property type="match status" value="1"/>
</dbReference>